<dbReference type="OrthoDB" id="5987714at2759"/>
<dbReference type="SUPFAM" id="SSF117281">
    <property type="entry name" value="Kelch motif"/>
    <property type="match status" value="2"/>
</dbReference>
<gene>
    <name evidence="3" type="ORF">OS493_021599</name>
</gene>
<sequence length="398" mass="44642">MINFRDQLYAFPQTSNAERYDPVFNGWSTLDLCAYSAMVTVVRGQIYAIKVDSSTEQSTISRYNVEQCSWETVLTSHQGCRKESCVVTAGNHLYVFGGKPAQALQYVAKLKDSTLSKRNGRKSQTCNKQEAVLVLISNAIKLTSFASEDDLPQSPRKGLETRAIVACGAKYTFCYLPEKDEWKRLPDGLTEKNYDTQIINVRDQLYAFPETSNAERYDPVCNGWSKCANMCANSAMVSVVRGQIYAIELNTSTKQSTISRYNVALCSWETVLTSHQGCRVESCVVTAGNHLYVFGGKPPQASEYVAKAERFDTLENKWEEIADMQQARGCACGVATQGKIFVAGGRKENIFLPQTCEMYNVSTNEWQFIGSLNDFRAFGRMEFAEFQRSPSDLQPLRC</sequence>
<dbReference type="AlphaFoldDB" id="A0A9X0CK60"/>
<dbReference type="InterPro" id="IPR015915">
    <property type="entry name" value="Kelch-typ_b-propeller"/>
</dbReference>
<dbReference type="Pfam" id="PF01344">
    <property type="entry name" value="Kelch_1"/>
    <property type="match status" value="2"/>
</dbReference>
<dbReference type="EMBL" id="MU827315">
    <property type="protein sequence ID" value="KAJ7358812.1"/>
    <property type="molecule type" value="Genomic_DNA"/>
</dbReference>
<dbReference type="PANTHER" id="PTHR45632">
    <property type="entry name" value="LD33804P"/>
    <property type="match status" value="1"/>
</dbReference>
<organism evidence="3 4">
    <name type="scientific">Desmophyllum pertusum</name>
    <dbReference type="NCBI Taxonomy" id="174260"/>
    <lineage>
        <taxon>Eukaryota</taxon>
        <taxon>Metazoa</taxon>
        <taxon>Cnidaria</taxon>
        <taxon>Anthozoa</taxon>
        <taxon>Hexacorallia</taxon>
        <taxon>Scleractinia</taxon>
        <taxon>Caryophylliina</taxon>
        <taxon>Caryophylliidae</taxon>
        <taxon>Desmophyllum</taxon>
    </lineage>
</organism>
<comment type="caution">
    <text evidence="3">The sequence shown here is derived from an EMBL/GenBank/DDBJ whole genome shotgun (WGS) entry which is preliminary data.</text>
</comment>
<accession>A0A9X0CK60</accession>
<evidence type="ECO:0000256" key="1">
    <source>
        <dbReference type="ARBA" id="ARBA00022441"/>
    </source>
</evidence>
<evidence type="ECO:0000313" key="3">
    <source>
        <dbReference type="EMBL" id="KAJ7358812.1"/>
    </source>
</evidence>
<keyword evidence="4" id="KW-1185">Reference proteome</keyword>
<proteinExistence type="predicted"/>
<protein>
    <submittedName>
        <fullName evidence="3">Uncharacterized protein</fullName>
    </submittedName>
</protein>
<dbReference type="PANTHER" id="PTHR45632:SF3">
    <property type="entry name" value="KELCH-LIKE PROTEIN 32"/>
    <property type="match status" value="1"/>
</dbReference>
<dbReference type="Gene3D" id="2.120.10.80">
    <property type="entry name" value="Kelch-type beta propeller"/>
    <property type="match status" value="2"/>
</dbReference>
<dbReference type="Proteomes" id="UP001163046">
    <property type="component" value="Unassembled WGS sequence"/>
</dbReference>
<evidence type="ECO:0000313" key="4">
    <source>
        <dbReference type="Proteomes" id="UP001163046"/>
    </source>
</evidence>
<reference evidence="3" key="1">
    <citation type="submission" date="2023-01" db="EMBL/GenBank/DDBJ databases">
        <title>Genome assembly of the deep-sea coral Lophelia pertusa.</title>
        <authorList>
            <person name="Herrera S."/>
            <person name="Cordes E."/>
        </authorList>
    </citation>
    <scope>NUCLEOTIDE SEQUENCE</scope>
    <source>
        <strain evidence="3">USNM1676648</strain>
        <tissue evidence="3">Polyp</tissue>
    </source>
</reference>
<dbReference type="SMART" id="SM00612">
    <property type="entry name" value="Kelch"/>
    <property type="match status" value="2"/>
</dbReference>
<keyword evidence="1" id="KW-0880">Kelch repeat</keyword>
<name>A0A9X0CK60_9CNID</name>
<evidence type="ECO:0000256" key="2">
    <source>
        <dbReference type="ARBA" id="ARBA00022737"/>
    </source>
</evidence>
<keyword evidence="2" id="KW-0677">Repeat</keyword>
<dbReference type="InterPro" id="IPR006652">
    <property type="entry name" value="Kelch_1"/>
</dbReference>